<keyword evidence="2" id="KW-0255">Endonuclease</keyword>
<dbReference type="Pfam" id="PF00961">
    <property type="entry name" value="LAGLIDADG_1"/>
    <property type="match status" value="1"/>
</dbReference>
<dbReference type="InterPro" id="IPR004860">
    <property type="entry name" value="LAGLIDADG_dom"/>
</dbReference>
<protein>
    <submittedName>
        <fullName evidence="2">Putative endonuclease</fullName>
    </submittedName>
</protein>
<evidence type="ECO:0000259" key="1">
    <source>
        <dbReference type="Pfam" id="PF00961"/>
    </source>
</evidence>
<dbReference type="EMBL" id="EU334437">
    <property type="protein sequence ID" value="ABX89439.1"/>
    <property type="molecule type" value="Genomic_DNA"/>
</dbReference>
<feature type="domain" description="Homing endonuclease LAGLIDADG" evidence="1">
    <location>
        <begin position="12"/>
        <end position="103"/>
    </location>
</feature>
<dbReference type="GeneID" id="6748785"/>
<dbReference type="GO" id="GO:0005739">
    <property type="term" value="C:mitochondrion"/>
    <property type="evidence" value="ECO:0007669"/>
    <property type="project" value="UniProtKB-ARBA"/>
</dbReference>
<dbReference type="PANTHER" id="PTHR36181:SF2">
    <property type="entry name" value="INTRON-ENCODED ENDONUCLEASE AI3-RELATED"/>
    <property type="match status" value="1"/>
</dbReference>
<geneLocation type="mitochondrion" evidence="2"/>
<keyword evidence="2" id="KW-0378">Hydrolase</keyword>
<dbReference type="GO" id="GO:0004519">
    <property type="term" value="F:endonuclease activity"/>
    <property type="evidence" value="ECO:0007669"/>
    <property type="project" value="UniProtKB-KW"/>
</dbReference>
<gene>
    <name evidence="2" type="primary">orf1</name>
</gene>
<accession>B4Y548</accession>
<keyword evidence="2" id="KW-0496">Mitochondrion</keyword>
<reference evidence="2" key="1">
    <citation type="journal article" date="2008" name="Curr. Genet.">
        <title>Preparation of yeast mitochondrial DNA for direct sequence analysis.</title>
        <authorList>
            <person name="Valach M."/>
            <person name="Tomaska L."/>
            <person name="Nosek J."/>
        </authorList>
    </citation>
    <scope>NUCLEOTIDE SEQUENCE</scope>
    <source>
        <strain evidence="2">NRRL Y-27057</strain>
    </source>
</reference>
<proteinExistence type="predicted"/>
<dbReference type="SUPFAM" id="SSF55608">
    <property type="entry name" value="Homing endonucleases"/>
    <property type="match status" value="2"/>
</dbReference>
<dbReference type="AlphaFoldDB" id="B4Y548"/>
<evidence type="ECO:0000313" key="2">
    <source>
        <dbReference type="EMBL" id="ABX89439.1"/>
    </source>
</evidence>
<dbReference type="InterPro" id="IPR051289">
    <property type="entry name" value="LAGLIDADG_Endonuclease"/>
</dbReference>
<dbReference type="Gene3D" id="3.10.28.10">
    <property type="entry name" value="Homing endonucleases"/>
    <property type="match status" value="2"/>
</dbReference>
<dbReference type="RefSeq" id="YP_002122388.1">
    <property type="nucleotide sequence ID" value="NC_011133.1"/>
</dbReference>
<name>B4Y548_9ASCO</name>
<dbReference type="InterPro" id="IPR027434">
    <property type="entry name" value="Homing_endonucl"/>
</dbReference>
<sequence>MNNKNLNFKSWLVGFTDGDGTFKININKTKVIYEYNITQNKNKEQLLHKIKKELKVGKIIKYNNKVSYIIRDKRHIERVIFPIFDKYPLLSHKYYDYIKFKECLLINNDLTLSQKDKLLKIKYISINNMPKDYISPIWNNINYNNIKSINDIKDKISKSWLTGFIEAKGRFIINKDRDRYIHIFSISSLDPIIIYSIKYIFHINAKVKHKEIFNMIETANSRNINNIIRYFIKSNNKNIFYGIKSYEFNLWKKSYLNYRNNNSKLCKIQQSINRFI</sequence>
<organism evidence="2">
    <name type="scientific">Candida neerlandica</name>
    <dbReference type="NCBI Taxonomy" id="148634"/>
    <lineage>
        <taxon>Eukaryota</taxon>
        <taxon>Fungi</taxon>
        <taxon>Dikarya</taxon>
        <taxon>Ascomycota</taxon>
        <taxon>Saccharomycotina</taxon>
        <taxon>Pichiomycetes</taxon>
        <taxon>Debaryomycetaceae</taxon>
        <taxon>Candida/Lodderomyces clade</taxon>
        <taxon>Candida</taxon>
    </lineage>
</organism>
<dbReference type="PANTHER" id="PTHR36181">
    <property type="entry name" value="INTRON-ENCODED ENDONUCLEASE AI3-RELATED"/>
    <property type="match status" value="1"/>
</dbReference>
<keyword evidence="2" id="KW-0540">Nuclease</keyword>